<evidence type="ECO:0000256" key="4">
    <source>
        <dbReference type="ARBA" id="ARBA00022859"/>
    </source>
</evidence>
<dbReference type="InParanoid" id="A0A7R8YYD0"/>
<evidence type="ECO:0000256" key="1">
    <source>
        <dbReference type="ARBA" id="ARBA00004613"/>
    </source>
</evidence>
<dbReference type="InterPro" id="IPR003614">
    <property type="entry name" value="Knottins"/>
</dbReference>
<comment type="subcellular location">
    <subcellularLocation>
        <location evidence="1">Secreted</location>
    </subcellularLocation>
</comment>
<evidence type="ECO:0000313" key="9">
    <source>
        <dbReference type="EMBL" id="CAD7089330.1"/>
    </source>
</evidence>
<feature type="chain" id="PRO_5030800633" description="Invertebrate defensins family profile domain-containing protein" evidence="7">
    <location>
        <begin position="21"/>
        <end position="97"/>
    </location>
</feature>
<keyword evidence="5" id="KW-0211">Defensin</keyword>
<keyword evidence="7" id="KW-0732">Signal</keyword>
<feature type="domain" description="Invertebrate defensins family profile" evidence="8">
    <location>
        <begin position="69"/>
        <end position="96"/>
    </location>
</feature>
<dbReference type="AlphaFoldDB" id="A0A7R8YYD0"/>
<name>A0A7R8YYD0_HERIL</name>
<dbReference type="Pfam" id="PF01097">
    <property type="entry name" value="Defensin_2"/>
    <property type="match status" value="1"/>
</dbReference>
<evidence type="ECO:0000313" key="10">
    <source>
        <dbReference type="Proteomes" id="UP000594454"/>
    </source>
</evidence>
<dbReference type="InterPro" id="IPR001542">
    <property type="entry name" value="Defensin_invertebrate/fungal"/>
</dbReference>
<evidence type="ECO:0000256" key="3">
    <source>
        <dbReference type="ARBA" id="ARBA00022588"/>
    </source>
</evidence>
<keyword evidence="2" id="KW-0964">Secreted</keyword>
<keyword evidence="3" id="KW-0399">Innate immunity</keyword>
<dbReference type="GO" id="GO:0045087">
    <property type="term" value="P:innate immune response"/>
    <property type="evidence" value="ECO:0007669"/>
    <property type="project" value="UniProtKB-KW"/>
</dbReference>
<evidence type="ECO:0000256" key="7">
    <source>
        <dbReference type="SAM" id="SignalP"/>
    </source>
</evidence>
<dbReference type="Gene3D" id="3.30.30.10">
    <property type="entry name" value="Knottin, scorpion toxin-like"/>
    <property type="match status" value="1"/>
</dbReference>
<protein>
    <recommendedName>
        <fullName evidence="8">Invertebrate defensins family profile domain-containing protein</fullName>
    </recommendedName>
</protein>
<keyword evidence="5" id="KW-0929">Antimicrobial</keyword>
<keyword evidence="6" id="KW-1015">Disulfide bond</keyword>
<gene>
    <name evidence="9" type="ORF">HERILL_LOCUS11885</name>
</gene>
<keyword evidence="4" id="KW-0391">Immunity</keyword>
<evidence type="ECO:0000256" key="6">
    <source>
        <dbReference type="ARBA" id="ARBA00023157"/>
    </source>
</evidence>
<dbReference type="Proteomes" id="UP000594454">
    <property type="component" value="Chromosome 4"/>
</dbReference>
<dbReference type="InterPro" id="IPR036574">
    <property type="entry name" value="Scorpion_toxin-like_sf"/>
</dbReference>
<accession>A0A7R8YYD0</accession>
<evidence type="ECO:0000259" key="8">
    <source>
        <dbReference type="Pfam" id="PF01097"/>
    </source>
</evidence>
<reference evidence="9 10" key="1">
    <citation type="submission" date="2020-11" db="EMBL/GenBank/DDBJ databases">
        <authorList>
            <person name="Wallbank WR R."/>
            <person name="Pardo Diaz C."/>
            <person name="Kozak K."/>
            <person name="Martin S."/>
            <person name="Jiggins C."/>
            <person name="Moest M."/>
            <person name="Warren A I."/>
            <person name="Generalovic N T."/>
            <person name="Byers J.R.P. K."/>
            <person name="Montejo-Kovacevich G."/>
            <person name="Yen C E."/>
        </authorList>
    </citation>
    <scope>NUCLEOTIDE SEQUENCE [LARGE SCALE GENOMIC DNA]</scope>
</reference>
<evidence type="ECO:0000256" key="2">
    <source>
        <dbReference type="ARBA" id="ARBA00022525"/>
    </source>
</evidence>
<evidence type="ECO:0000256" key="5">
    <source>
        <dbReference type="ARBA" id="ARBA00022940"/>
    </source>
</evidence>
<dbReference type="GO" id="GO:0050830">
    <property type="term" value="P:defense response to Gram-positive bacterium"/>
    <property type="evidence" value="ECO:0007669"/>
    <property type="project" value="UniProtKB-ARBA"/>
</dbReference>
<dbReference type="CDD" id="cd00107">
    <property type="entry name" value="Knot1"/>
    <property type="match status" value="1"/>
</dbReference>
<sequence>MQFVNLLLVVLLSMILSTFAFDVARKPNPETSVVEEPEISELPEIPEFQEVDEEGPENSEGINQMTKCTASQCTRLCKKLGYKRGYCQSSTKCVCVK</sequence>
<dbReference type="EMBL" id="LR899012">
    <property type="protein sequence ID" value="CAD7089330.1"/>
    <property type="molecule type" value="Genomic_DNA"/>
</dbReference>
<keyword evidence="10" id="KW-1185">Reference proteome</keyword>
<dbReference type="GO" id="GO:0005576">
    <property type="term" value="C:extracellular region"/>
    <property type="evidence" value="ECO:0007669"/>
    <property type="project" value="UniProtKB-SubCell"/>
</dbReference>
<feature type="signal peptide" evidence="7">
    <location>
        <begin position="1"/>
        <end position="20"/>
    </location>
</feature>
<proteinExistence type="predicted"/>
<organism evidence="9 10">
    <name type="scientific">Hermetia illucens</name>
    <name type="common">Black soldier fly</name>
    <dbReference type="NCBI Taxonomy" id="343691"/>
    <lineage>
        <taxon>Eukaryota</taxon>
        <taxon>Metazoa</taxon>
        <taxon>Ecdysozoa</taxon>
        <taxon>Arthropoda</taxon>
        <taxon>Hexapoda</taxon>
        <taxon>Insecta</taxon>
        <taxon>Pterygota</taxon>
        <taxon>Neoptera</taxon>
        <taxon>Endopterygota</taxon>
        <taxon>Diptera</taxon>
        <taxon>Brachycera</taxon>
        <taxon>Stratiomyomorpha</taxon>
        <taxon>Stratiomyidae</taxon>
        <taxon>Hermetiinae</taxon>
        <taxon>Hermetia</taxon>
    </lineage>
</organism>